<proteinExistence type="evidence at transcript level"/>
<name>S6BKP6_BABBO</name>
<evidence type="ECO:0000313" key="2">
    <source>
        <dbReference type="EMBL" id="BAN64502.1"/>
    </source>
</evidence>
<accession>S6BKP6</accession>
<dbReference type="EMBL" id="AK440708">
    <property type="protein sequence ID" value="BAN64502.1"/>
    <property type="molecule type" value="mRNA"/>
</dbReference>
<organism evidence="2">
    <name type="scientific">Babesia bovis</name>
    <dbReference type="NCBI Taxonomy" id="5865"/>
    <lineage>
        <taxon>Eukaryota</taxon>
        <taxon>Sar</taxon>
        <taxon>Alveolata</taxon>
        <taxon>Apicomplexa</taxon>
        <taxon>Aconoidasida</taxon>
        <taxon>Piroplasmida</taxon>
        <taxon>Babesiidae</taxon>
        <taxon>Babesia</taxon>
    </lineage>
</organism>
<keyword evidence="1" id="KW-0472">Membrane</keyword>
<dbReference type="AlphaFoldDB" id="S6BKP6"/>
<sequence length="80" mass="9742">MMIPTHWLFKLPIAKDRVRFLRLYATFGLCFGLFIGLRAHHPTYVSKPFRPSIFYKLHLKRLLYTKKITQEQYDKYINYS</sequence>
<reference evidence="2" key="1">
    <citation type="journal article" date="2014" name="BMC Genomics">
        <title>The Babesia bovis gene and promoter model: an update from full-length EST analysis.</title>
        <authorList>
            <person name="Yamagishi J."/>
            <person name="Wakaguri H."/>
            <person name="Yokoyama N."/>
            <person name="Yamashita R."/>
            <person name="Suzuki Y."/>
            <person name="Xuan X."/>
            <person name="Igarashi I."/>
        </authorList>
    </citation>
    <scope>NUCLEOTIDE SEQUENCE</scope>
    <source>
        <strain evidence="2">Texas</strain>
    </source>
</reference>
<keyword evidence="1" id="KW-1133">Transmembrane helix</keyword>
<feature type="transmembrane region" description="Helical" evidence="1">
    <location>
        <begin position="21"/>
        <end position="39"/>
    </location>
</feature>
<protein>
    <submittedName>
        <fullName evidence="2">Conserved plasmodium protein</fullName>
    </submittedName>
</protein>
<keyword evidence="1" id="KW-0812">Transmembrane</keyword>
<evidence type="ECO:0000256" key="1">
    <source>
        <dbReference type="SAM" id="Phobius"/>
    </source>
</evidence>